<reference evidence="1" key="1">
    <citation type="submission" date="2022-04" db="EMBL/GenBank/DDBJ databases">
        <title>Mucilaginibacter sp. RS28 isolated from freshwater.</title>
        <authorList>
            <person name="Ko S.-R."/>
        </authorList>
    </citation>
    <scope>NUCLEOTIDE SEQUENCE</scope>
    <source>
        <strain evidence="1">RS28</strain>
    </source>
</reference>
<dbReference type="RefSeq" id="WP_245132056.1">
    <property type="nucleotide sequence ID" value="NZ_JALJEJ010000009.1"/>
</dbReference>
<comment type="caution">
    <text evidence="1">The sequence shown here is derived from an EMBL/GenBank/DDBJ whole genome shotgun (WGS) entry which is preliminary data.</text>
</comment>
<dbReference type="AlphaFoldDB" id="A0A9X2BCW6"/>
<dbReference type="EMBL" id="JALJEJ010000009">
    <property type="protein sequence ID" value="MCJ8211442.1"/>
    <property type="molecule type" value="Genomic_DNA"/>
</dbReference>
<name>A0A9X2BCW6_9SPHI</name>
<organism evidence="1 2">
    <name type="scientific">Mucilaginibacter straminoryzae</name>
    <dbReference type="NCBI Taxonomy" id="2932774"/>
    <lineage>
        <taxon>Bacteria</taxon>
        <taxon>Pseudomonadati</taxon>
        <taxon>Bacteroidota</taxon>
        <taxon>Sphingobacteriia</taxon>
        <taxon>Sphingobacteriales</taxon>
        <taxon>Sphingobacteriaceae</taxon>
        <taxon>Mucilaginibacter</taxon>
    </lineage>
</organism>
<dbReference type="Proteomes" id="UP001139450">
    <property type="component" value="Unassembled WGS sequence"/>
</dbReference>
<evidence type="ECO:0000313" key="1">
    <source>
        <dbReference type="EMBL" id="MCJ8211442.1"/>
    </source>
</evidence>
<proteinExistence type="predicted"/>
<evidence type="ECO:0000313" key="2">
    <source>
        <dbReference type="Proteomes" id="UP001139450"/>
    </source>
</evidence>
<sequence>MDEELKIKILDKSVIYRGTIIDIAITLEKSIERSIIRYITPDFPTQVKIINQLSDFLSFESKRASLKSICDQQCIEKGISKTNTKGYPHSKLFNEIAELMKVRNVFAHYLTLTFGEAQVRFPEIGFIHFKFATDVKWYNDNSISDLVKRFKDAIVEIDALSSFDGKQ</sequence>
<protein>
    <submittedName>
        <fullName evidence="1">Uncharacterized protein</fullName>
    </submittedName>
</protein>
<accession>A0A9X2BCW6</accession>
<gene>
    <name evidence="1" type="ORF">MUY27_17115</name>
</gene>
<keyword evidence="2" id="KW-1185">Reference proteome</keyword>